<name>M7TA17_EUTLA</name>
<evidence type="ECO:0000313" key="3">
    <source>
        <dbReference type="Proteomes" id="UP000012174"/>
    </source>
</evidence>
<dbReference type="HOGENOM" id="CLU_164903_0_0_1"/>
<dbReference type="EMBL" id="KB707213">
    <property type="protein sequence ID" value="EMR63495.1"/>
    <property type="molecule type" value="Genomic_DNA"/>
</dbReference>
<keyword evidence="1" id="KW-0472">Membrane</keyword>
<proteinExistence type="predicted"/>
<keyword evidence="3" id="KW-1185">Reference proteome</keyword>
<dbReference type="OrthoDB" id="4829316at2759"/>
<dbReference type="AlphaFoldDB" id="M7TA17"/>
<reference evidence="3" key="1">
    <citation type="journal article" date="2013" name="Genome Announc.">
        <title>Draft genome sequence of the grapevine dieback fungus Eutypa lata UCR-EL1.</title>
        <authorList>
            <person name="Blanco-Ulate B."/>
            <person name="Rolshausen P.E."/>
            <person name="Cantu D."/>
        </authorList>
    </citation>
    <scope>NUCLEOTIDE SEQUENCE [LARGE SCALE GENOMIC DNA]</scope>
    <source>
        <strain evidence="3">UCR-EL1</strain>
    </source>
</reference>
<dbReference type="eggNOG" id="ENOG502T75R">
    <property type="taxonomic scope" value="Eukaryota"/>
</dbReference>
<feature type="transmembrane region" description="Helical" evidence="1">
    <location>
        <begin position="59"/>
        <end position="80"/>
    </location>
</feature>
<evidence type="ECO:0000256" key="1">
    <source>
        <dbReference type="SAM" id="Phobius"/>
    </source>
</evidence>
<gene>
    <name evidence="2" type="ORF">UCREL1_9554</name>
</gene>
<dbReference type="Proteomes" id="UP000012174">
    <property type="component" value="Unassembled WGS sequence"/>
</dbReference>
<accession>M7TA17</accession>
<dbReference type="KEGG" id="ela:UCREL1_9554"/>
<keyword evidence="1" id="KW-1133">Transmembrane helix</keyword>
<protein>
    <submittedName>
        <fullName evidence="2">Uncharacterized protein</fullName>
    </submittedName>
</protein>
<keyword evidence="1" id="KW-0812">Transmembrane</keyword>
<organism evidence="2 3">
    <name type="scientific">Eutypa lata (strain UCR-EL1)</name>
    <name type="common">Grapevine dieback disease fungus</name>
    <name type="synonym">Eutypa armeniacae</name>
    <dbReference type="NCBI Taxonomy" id="1287681"/>
    <lineage>
        <taxon>Eukaryota</taxon>
        <taxon>Fungi</taxon>
        <taxon>Dikarya</taxon>
        <taxon>Ascomycota</taxon>
        <taxon>Pezizomycotina</taxon>
        <taxon>Sordariomycetes</taxon>
        <taxon>Xylariomycetidae</taxon>
        <taxon>Xylariales</taxon>
        <taxon>Diatrypaceae</taxon>
        <taxon>Eutypa</taxon>
    </lineage>
</organism>
<evidence type="ECO:0000313" key="2">
    <source>
        <dbReference type="EMBL" id="EMR63495.1"/>
    </source>
</evidence>
<sequence>MSAIRAAFQIVPRRTGVRGLSSMRQFARSFEAHPTPMPNVGALHKGDWGRIVKTRAQQAAIYFPGLAVVLGWPLACEYVLKEQMGRW</sequence>